<organism evidence="2 3">
    <name type="scientific">Pseudoalteromonas arctica</name>
    <dbReference type="NCBI Taxonomy" id="394751"/>
    <lineage>
        <taxon>Bacteria</taxon>
        <taxon>Pseudomonadati</taxon>
        <taxon>Pseudomonadota</taxon>
        <taxon>Gammaproteobacteria</taxon>
        <taxon>Alteromonadales</taxon>
        <taxon>Pseudoalteromonadaceae</taxon>
        <taxon>Pseudoalteromonas</taxon>
    </lineage>
</organism>
<evidence type="ECO:0000313" key="3">
    <source>
        <dbReference type="Proteomes" id="UP000570493"/>
    </source>
</evidence>
<dbReference type="Proteomes" id="UP000570493">
    <property type="component" value="Unassembled WGS sequence"/>
</dbReference>
<dbReference type="PROSITE" id="PS51257">
    <property type="entry name" value="PROKAR_LIPOPROTEIN"/>
    <property type="match status" value="1"/>
</dbReference>
<evidence type="ECO:0000313" key="2">
    <source>
        <dbReference type="EMBL" id="NMM41833.1"/>
    </source>
</evidence>
<dbReference type="AlphaFoldDB" id="A0A7Y0DUG2"/>
<reference evidence="2" key="1">
    <citation type="submission" date="2020-04" db="EMBL/GenBank/DDBJ databases">
        <title>Genome Sequencing for Pseudoaltermonas arctica.</title>
        <authorList>
            <person name="Elkins N.S."/>
        </authorList>
    </citation>
    <scope>NUCLEOTIDE SEQUENCE [LARGE SCALE GENOMIC DNA]</scope>
    <source>
        <strain evidence="2">NEC-BIFX-2020_0012</strain>
    </source>
</reference>
<dbReference type="EMBL" id="JABBMT010000023">
    <property type="protein sequence ID" value="NMM41833.1"/>
    <property type="molecule type" value="Genomic_DNA"/>
</dbReference>
<feature type="chain" id="PRO_5030527632" description="Lipoprotein" evidence="1">
    <location>
        <begin position="21"/>
        <end position="129"/>
    </location>
</feature>
<gene>
    <name evidence="2" type="ORF">HHO47_13660</name>
</gene>
<comment type="caution">
    <text evidence="2">The sequence shown here is derived from an EMBL/GenBank/DDBJ whole genome shotgun (WGS) entry which is preliminary data.</text>
</comment>
<name>A0A7Y0DUG2_9GAMM</name>
<dbReference type="RefSeq" id="WP_169020793.1">
    <property type="nucleotide sequence ID" value="NZ_JABBMT010000023.1"/>
</dbReference>
<feature type="signal peptide" evidence="1">
    <location>
        <begin position="1"/>
        <end position="20"/>
    </location>
</feature>
<proteinExistence type="predicted"/>
<sequence length="129" mass="15152">MKKYALILLVLLCGCASQNEQPPFEINNKQLHTKLDEQGNKIFAYVVSVKANSRKSLNLERPLTRSEFKNFAEQEYFEESNSLKLELEDQAVHLLKQELHDKKYCSDDKYEINEVLWRDLSVRLMGRCL</sequence>
<accession>A0A7Y0DUG2</accession>
<keyword evidence="1" id="KW-0732">Signal</keyword>
<protein>
    <recommendedName>
        <fullName evidence="4">Lipoprotein</fullName>
    </recommendedName>
</protein>
<evidence type="ECO:0000256" key="1">
    <source>
        <dbReference type="SAM" id="SignalP"/>
    </source>
</evidence>
<keyword evidence="3" id="KW-1185">Reference proteome</keyword>
<evidence type="ECO:0008006" key="4">
    <source>
        <dbReference type="Google" id="ProtNLM"/>
    </source>
</evidence>